<proteinExistence type="predicted"/>
<evidence type="ECO:0000256" key="1">
    <source>
        <dbReference type="SAM" id="SignalP"/>
    </source>
</evidence>
<comment type="caution">
    <text evidence="2">The sequence shown here is derived from an EMBL/GenBank/DDBJ whole genome shotgun (WGS) entry which is preliminary data.</text>
</comment>
<gene>
    <name evidence="2" type="ORF">DW322_02740</name>
</gene>
<feature type="chain" id="PRO_5038429554" description="DUF3558 domain-containing protein" evidence="1">
    <location>
        <begin position="27"/>
        <end position="266"/>
    </location>
</feature>
<name>A0A6P2CDM6_9NOCA</name>
<dbReference type="PROSITE" id="PS51257">
    <property type="entry name" value="PROKAR_LIPOPROTEIN"/>
    <property type="match status" value="1"/>
</dbReference>
<reference evidence="2 3" key="1">
    <citation type="submission" date="2018-07" db="EMBL/GenBank/DDBJ databases">
        <title>Genome sequence of Rhodococcus rhodnii ATCC 35071 from Rhodnius prolixus.</title>
        <authorList>
            <person name="Patel V."/>
            <person name="Vogel K.J."/>
        </authorList>
    </citation>
    <scope>NUCLEOTIDE SEQUENCE [LARGE SCALE GENOMIC DNA]</scope>
    <source>
        <strain evidence="2 3">ATCC 35071</strain>
    </source>
</reference>
<evidence type="ECO:0000313" key="3">
    <source>
        <dbReference type="Proteomes" id="UP000471120"/>
    </source>
</evidence>
<evidence type="ECO:0008006" key="4">
    <source>
        <dbReference type="Google" id="ProtNLM"/>
    </source>
</evidence>
<feature type="signal peptide" evidence="1">
    <location>
        <begin position="1"/>
        <end position="26"/>
    </location>
</feature>
<protein>
    <recommendedName>
        <fullName evidence="4">DUF3558 domain-containing protein</fullName>
    </recommendedName>
</protein>
<organism evidence="2 3">
    <name type="scientific">Rhodococcus rhodnii</name>
    <dbReference type="NCBI Taxonomy" id="38312"/>
    <lineage>
        <taxon>Bacteria</taxon>
        <taxon>Bacillati</taxon>
        <taxon>Actinomycetota</taxon>
        <taxon>Actinomycetes</taxon>
        <taxon>Mycobacteriales</taxon>
        <taxon>Nocardiaceae</taxon>
        <taxon>Rhodococcus</taxon>
    </lineage>
</organism>
<dbReference type="RefSeq" id="WP_010836995.1">
    <property type="nucleotide sequence ID" value="NZ_QRCM01000001.1"/>
</dbReference>
<accession>A0A6P2CDM6</accession>
<dbReference type="EMBL" id="QRCM01000001">
    <property type="protein sequence ID" value="TXG89356.1"/>
    <property type="molecule type" value="Genomic_DNA"/>
</dbReference>
<keyword evidence="1" id="KW-0732">Signal</keyword>
<dbReference type="AlphaFoldDB" id="A0A6P2CDM6"/>
<dbReference type="Proteomes" id="UP000471120">
    <property type="component" value="Unassembled WGS sequence"/>
</dbReference>
<evidence type="ECO:0000313" key="2">
    <source>
        <dbReference type="EMBL" id="TXG89356.1"/>
    </source>
</evidence>
<sequence length="266" mass="27417">MTRHFSRTVLIAVPAALAVACAPVQGEPATTETVADAVRVLDPCALVPEDSLGDGEILQYGSAVQATVCAALVRRPDGTEVRVELSLLPSSFARSDGPDLARGLCERTFTVPGGHGSVRVAEVPGVDTCDAAQAVADGAAAILDAGEGRRGPTDPLATDPCSVLDAPVPGPPGPPRPFHCSDDAGTSVDLSLRTVSDRGHSDEPVVGPDGCTRVIPVGKEIDITREDVDVDEFARSLGRAHVVVTVRATNCGTLATVAERVERAFA</sequence>